<dbReference type="Proteomes" id="UP000682877">
    <property type="component" value="Chromosome 3"/>
</dbReference>
<evidence type="ECO:0000259" key="9">
    <source>
        <dbReference type="Pfam" id="PF24964"/>
    </source>
</evidence>
<dbReference type="InterPro" id="IPR036397">
    <property type="entry name" value="RNaseH_sf"/>
</dbReference>
<dbReference type="PANTHER" id="PTHR47169">
    <property type="entry name" value="OS01G0541250 PROTEIN"/>
    <property type="match status" value="1"/>
</dbReference>
<feature type="compositionally biased region" description="Polar residues" evidence="7">
    <location>
        <begin position="330"/>
        <end position="339"/>
    </location>
</feature>
<feature type="region of interest" description="Disordered" evidence="7">
    <location>
        <begin position="305"/>
        <end position="339"/>
    </location>
</feature>
<dbReference type="Gene3D" id="3.30.420.10">
    <property type="entry name" value="Ribonuclease H-like superfamily/Ribonuclease H"/>
    <property type="match status" value="1"/>
</dbReference>
<sequence>MGDTFFHRYLFRSMVFLRMVTLSVFVLTPATNIHHFHVKWISDPKAEANPSHGTVIPLVDEKGTVLRESQVYIPCLIRSSVVKVFSGEVAEAYPIRWKIASIYALFRLYGTPFQMWPSLVQTAKEGGCNAIESYVFWNGHEPSPGKYYFGGRYNIVKFIKIVQQAGMHMILRIGPFVAAEWNYGGVPVWLHYVPGTVFRADNELWKHYMESFTTYIVNLLKKEKLFAPQGGPIILSQVENEYGVDFNLSPTNNELHSFDLNIIPGISEDNDSEYGGLRNEGASVFAAEEPNPESEDLDVNVEEDHDTEDPFVGEEGQNENGGNPNQFNGDQGSTSKKNCTNRQRWEVYIALLGRSVRGKLGKTAIKEVATLHSMHIRTVQRIWKRAKDTPPGAMVDVSQRRKNRCGRKRMQIDLQRVLDTPLHKRTTLRTMAEAIGISHSTLYKNVKEGLMRRHSNALKPHLKEENKVARLRFCMTMLDPASLSHEPQFIDMYNIVHIDEKWFYMTKRTENYYLLPEEDDPLRTCQSKNFIGKVMVLVAMARPRFNAEGVETFSGKIGVFPFVTVQPAQRRSRNREAGTLEIKPVTSVKREHVRKMLLEDVIPKIREKWPLEDDGKIIYIQQDNARTHVAPTDTDFQEQASQNGFDIRLMCQPPNSPDMNVLDLGFFSAIQALQHKVCPKSIEQLIDAVKTAFEEYPARKINHIFLTLQLCMQETMRIGGSNNYKIPHIKKEALEREGLLPRQIKCDLTIVNNVLNQLRD</sequence>
<dbReference type="InterPro" id="IPR031330">
    <property type="entry name" value="Gly_Hdrlase_35_cat"/>
</dbReference>
<comment type="similarity">
    <text evidence="2">Belongs to the glycosyl hydrolase 35 family.</text>
</comment>
<dbReference type="EMBL" id="LR999453">
    <property type="protein sequence ID" value="CAE5968073.1"/>
    <property type="molecule type" value="Genomic_DNA"/>
</dbReference>
<keyword evidence="11" id="KW-1185">Reference proteome</keyword>
<dbReference type="GO" id="GO:0005975">
    <property type="term" value="P:carbohydrate metabolic process"/>
    <property type="evidence" value="ECO:0007669"/>
    <property type="project" value="InterPro"/>
</dbReference>
<accession>A0A8S1ZYX3</accession>
<evidence type="ECO:0000256" key="2">
    <source>
        <dbReference type="ARBA" id="ARBA00009809"/>
    </source>
</evidence>
<evidence type="ECO:0000256" key="5">
    <source>
        <dbReference type="ARBA" id="ARBA00023295"/>
    </source>
</evidence>
<feature type="domain" description="DUF7769" evidence="9">
    <location>
        <begin position="340"/>
        <end position="389"/>
    </location>
</feature>
<dbReference type="PANTHER" id="PTHR47169:SF2">
    <property type="entry name" value="OS01G0541250 PROTEIN"/>
    <property type="match status" value="1"/>
</dbReference>
<gene>
    <name evidence="10" type="ORF">AARE701A_LOCUS7811</name>
</gene>
<reference evidence="10" key="1">
    <citation type="submission" date="2021-01" db="EMBL/GenBank/DDBJ databases">
        <authorList>
            <person name="Bezrukov I."/>
        </authorList>
    </citation>
    <scope>NUCLEOTIDE SEQUENCE</scope>
</reference>
<dbReference type="EC" id="3.2.1.23" evidence="3 6"/>
<comment type="catalytic activity">
    <reaction evidence="1 6">
        <text>Hydrolysis of terminal non-reducing beta-D-galactose residues in beta-D-galactosides.</text>
        <dbReference type="EC" id="3.2.1.23"/>
    </reaction>
</comment>
<dbReference type="InterPro" id="IPR056671">
    <property type="entry name" value="DUF7769"/>
</dbReference>
<organism evidence="10 11">
    <name type="scientific">Arabidopsis arenosa</name>
    <name type="common">Sand rock-cress</name>
    <name type="synonym">Cardaminopsis arenosa</name>
    <dbReference type="NCBI Taxonomy" id="38785"/>
    <lineage>
        <taxon>Eukaryota</taxon>
        <taxon>Viridiplantae</taxon>
        <taxon>Streptophyta</taxon>
        <taxon>Embryophyta</taxon>
        <taxon>Tracheophyta</taxon>
        <taxon>Spermatophyta</taxon>
        <taxon>Magnoliopsida</taxon>
        <taxon>eudicotyledons</taxon>
        <taxon>Gunneridae</taxon>
        <taxon>Pentapetalae</taxon>
        <taxon>rosids</taxon>
        <taxon>malvids</taxon>
        <taxon>Brassicales</taxon>
        <taxon>Brassicaceae</taxon>
        <taxon>Camelineae</taxon>
        <taxon>Arabidopsis</taxon>
    </lineage>
</organism>
<dbReference type="Pfam" id="PF24964">
    <property type="entry name" value="DUF7769"/>
    <property type="match status" value="1"/>
</dbReference>
<proteinExistence type="inferred from homology"/>
<evidence type="ECO:0000256" key="4">
    <source>
        <dbReference type="ARBA" id="ARBA00022801"/>
    </source>
</evidence>
<name>A0A8S1ZYX3_ARAAE</name>
<feature type="domain" description="Glycoside hydrolase 35 catalytic" evidence="8">
    <location>
        <begin position="112"/>
        <end position="245"/>
    </location>
</feature>
<dbReference type="InterPro" id="IPR001944">
    <property type="entry name" value="Glycoside_Hdrlase_35"/>
</dbReference>
<evidence type="ECO:0000256" key="7">
    <source>
        <dbReference type="SAM" id="MobiDB-lite"/>
    </source>
</evidence>
<dbReference type="Pfam" id="PF01301">
    <property type="entry name" value="Glyco_hydro_35"/>
    <property type="match status" value="1"/>
</dbReference>
<keyword evidence="5 6" id="KW-0326">Glycosidase</keyword>
<dbReference type="PROSITE" id="PS01182">
    <property type="entry name" value="GLYCOSYL_HYDROL_F35"/>
    <property type="match status" value="1"/>
</dbReference>
<evidence type="ECO:0000313" key="10">
    <source>
        <dbReference type="EMBL" id="CAE5968073.1"/>
    </source>
</evidence>
<feature type="compositionally biased region" description="Low complexity" evidence="7">
    <location>
        <begin position="313"/>
        <end position="329"/>
    </location>
</feature>
<dbReference type="SUPFAM" id="SSF51445">
    <property type="entry name" value="(Trans)glycosidases"/>
    <property type="match status" value="1"/>
</dbReference>
<dbReference type="InterPro" id="IPR017853">
    <property type="entry name" value="GH"/>
</dbReference>
<dbReference type="GO" id="GO:0003676">
    <property type="term" value="F:nucleic acid binding"/>
    <property type="evidence" value="ECO:0007669"/>
    <property type="project" value="InterPro"/>
</dbReference>
<keyword evidence="4 6" id="KW-0378">Hydrolase</keyword>
<evidence type="ECO:0000313" key="11">
    <source>
        <dbReference type="Proteomes" id="UP000682877"/>
    </source>
</evidence>
<dbReference type="Gene3D" id="3.20.20.80">
    <property type="entry name" value="Glycosidases"/>
    <property type="match status" value="1"/>
</dbReference>
<dbReference type="InterPro" id="IPR019801">
    <property type="entry name" value="Glyco_hydro_35_CS"/>
</dbReference>
<dbReference type="PRINTS" id="PR00742">
    <property type="entry name" value="GLHYDRLASE35"/>
</dbReference>
<evidence type="ECO:0000256" key="1">
    <source>
        <dbReference type="ARBA" id="ARBA00001412"/>
    </source>
</evidence>
<evidence type="ECO:0000256" key="3">
    <source>
        <dbReference type="ARBA" id="ARBA00012756"/>
    </source>
</evidence>
<evidence type="ECO:0000256" key="6">
    <source>
        <dbReference type="RuleBase" id="RU000675"/>
    </source>
</evidence>
<evidence type="ECO:0000259" key="8">
    <source>
        <dbReference type="Pfam" id="PF01301"/>
    </source>
</evidence>
<dbReference type="GO" id="GO:0004565">
    <property type="term" value="F:beta-galactosidase activity"/>
    <property type="evidence" value="ECO:0007669"/>
    <property type="project" value="UniProtKB-EC"/>
</dbReference>
<protein>
    <recommendedName>
        <fullName evidence="3 6">Beta-galactosidase</fullName>
        <ecNumber evidence="3 6">3.2.1.23</ecNumber>
    </recommendedName>
</protein>
<dbReference type="AlphaFoldDB" id="A0A8S1ZYX3"/>